<dbReference type="Pfam" id="PF05532">
    <property type="entry name" value="CsbD"/>
    <property type="match status" value="1"/>
</dbReference>
<proteinExistence type="inferred from homology"/>
<comment type="caution">
    <text evidence="4">The sequence shown here is derived from an EMBL/GenBank/DDBJ whole genome shotgun (WGS) entry which is preliminary data.</text>
</comment>
<sequence length="68" mass="7366">MTENEKFESQKDQLAGKAKEAGGKLTDDKELEAEGKTQSTAGKAKEKLADAKETAKGAVDELKRKLKD</sequence>
<dbReference type="PATRIC" id="fig|1423726.3.peg.1603"/>
<evidence type="ECO:0000256" key="2">
    <source>
        <dbReference type="SAM" id="MobiDB-lite"/>
    </source>
</evidence>
<dbReference type="STRING" id="1423726.FC07_GL001548"/>
<accession>A0A0R1GM42</accession>
<name>A0A0R1GM42_9LACO</name>
<feature type="compositionally biased region" description="Basic and acidic residues" evidence="2">
    <location>
        <begin position="43"/>
        <end position="68"/>
    </location>
</feature>
<evidence type="ECO:0000256" key="1">
    <source>
        <dbReference type="ARBA" id="ARBA00009129"/>
    </source>
</evidence>
<dbReference type="AlphaFoldDB" id="A0A0R1GM42"/>
<feature type="domain" description="CsbD-like" evidence="3">
    <location>
        <begin position="5"/>
        <end position="56"/>
    </location>
</feature>
<dbReference type="InterPro" id="IPR008462">
    <property type="entry name" value="CsbD"/>
</dbReference>
<dbReference type="Gene3D" id="1.10.1470.10">
    <property type="entry name" value="YjbJ"/>
    <property type="match status" value="1"/>
</dbReference>
<dbReference type="SUPFAM" id="SSF69047">
    <property type="entry name" value="Hypothetical protein YjbJ"/>
    <property type="match status" value="1"/>
</dbReference>
<feature type="region of interest" description="Disordered" evidence="2">
    <location>
        <begin position="1"/>
        <end position="68"/>
    </location>
</feature>
<feature type="compositionally biased region" description="Basic and acidic residues" evidence="2">
    <location>
        <begin position="1"/>
        <end position="11"/>
    </location>
</feature>
<dbReference type="OrthoDB" id="1632173at2"/>
<evidence type="ECO:0000259" key="3">
    <source>
        <dbReference type="Pfam" id="PF05532"/>
    </source>
</evidence>
<reference evidence="4 5" key="1">
    <citation type="journal article" date="2015" name="Genome Announc.">
        <title>Expanding the biotechnology potential of lactobacilli through comparative genomics of 213 strains and associated genera.</title>
        <authorList>
            <person name="Sun Z."/>
            <person name="Harris H.M."/>
            <person name="McCann A."/>
            <person name="Guo C."/>
            <person name="Argimon S."/>
            <person name="Zhang W."/>
            <person name="Yang X."/>
            <person name="Jeffery I.B."/>
            <person name="Cooney J.C."/>
            <person name="Kagawa T.F."/>
            <person name="Liu W."/>
            <person name="Song Y."/>
            <person name="Salvetti E."/>
            <person name="Wrobel A."/>
            <person name="Rasinkangas P."/>
            <person name="Parkhill J."/>
            <person name="Rea M.C."/>
            <person name="O'Sullivan O."/>
            <person name="Ritari J."/>
            <person name="Douillard F.P."/>
            <person name="Paul Ross R."/>
            <person name="Yang R."/>
            <person name="Briner A.E."/>
            <person name="Felis G.E."/>
            <person name="de Vos W.M."/>
            <person name="Barrangou R."/>
            <person name="Klaenhammer T.R."/>
            <person name="Caufield P.W."/>
            <person name="Cui Y."/>
            <person name="Zhang H."/>
            <person name="O'Toole P.W."/>
        </authorList>
    </citation>
    <scope>NUCLEOTIDE SEQUENCE [LARGE SCALE GENOMIC DNA]</scope>
    <source>
        <strain evidence="4 5">DSM 20003</strain>
    </source>
</reference>
<dbReference type="RefSeq" id="WP_057905608.1">
    <property type="nucleotide sequence ID" value="NZ_AZDA01000128.1"/>
</dbReference>
<feature type="compositionally biased region" description="Basic and acidic residues" evidence="2">
    <location>
        <begin position="17"/>
        <end position="35"/>
    </location>
</feature>
<dbReference type="InterPro" id="IPR036629">
    <property type="entry name" value="YjbJ_sf"/>
</dbReference>
<evidence type="ECO:0000313" key="5">
    <source>
        <dbReference type="Proteomes" id="UP000051461"/>
    </source>
</evidence>
<organism evidence="4 5">
    <name type="scientific">Loigolactobacillus bifermentans DSM 20003</name>
    <dbReference type="NCBI Taxonomy" id="1423726"/>
    <lineage>
        <taxon>Bacteria</taxon>
        <taxon>Bacillati</taxon>
        <taxon>Bacillota</taxon>
        <taxon>Bacilli</taxon>
        <taxon>Lactobacillales</taxon>
        <taxon>Lactobacillaceae</taxon>
        <taxon>Loigolactobacillus</taxon>
    </lineage>
</organism>
<keyword evidence="5" id="KW-1185">Reference proteome</keyword>
<gene>
    <name evidence="4" type="ORF">FC07_GL001548</name>
</gene>
<dbReference type="EMBL" id="AZDA01000128">
    <property type="protein sequence ID" value="KRK33009.1"/>
    <property type="molecule type" value="Genomic_DNA"/>
</dbReference>
<dbReference type="Proteomes" id="UP000051461">
    <property type="component" value="Unassembled WGS sequence"/>
</dbReference>
<evidence type="ECO:0000313" key="4">
    <source>
        <dbReference type="EMBL" id="KRK33009.1"/>
    </source>
</evidence>
<comment type="similarity">
    <text evidence="1">Belongs to the UPF0337 (CsbD) family.</text>
</comment>
<protein>
    <recommendedName>
        <fullName evidence="3">CsbD-like domain-containing protein</fullName>
    </recommendedName>
</protein>